<proteinExistence type="predicted"/>
<accession>A0AAD0VMZ2</accession>
<evidence type="ECO:0000313" key="4">
    <source>
        <dbReference type="Proteomes" id="UP000289132"/>
    </source>
</evidence>
<evidence type="ECO:0000313" key="2">
    <source>
        <dbReference type="EMBL" id="RXJ89599.1"/>
    </source>
</evidence>
<evidence type="ECO:0000313" key="1">
    <source>
        <dbReference type="EMBL" id="AXK49684.1"/>
    </source>
</evidence>
<reference evidence="2 4" key="1">
    <citation type="submission" date="2017-10" db="EMBL/GenBank/DDBJ databases">
        <title>Genomics of the genus Arcobacter.</title>
        <authorList>
            <person name="Perez-Cataluna A."/>
            <person name="Figueras M.J."/>
        </authorList>
    </citation>
    <scope>NUCLEOTIDE SEQUENCE [LARGE SCALE GENOMIC DNA]</scope>
    <source>
        <strain evidence="2 4">LMG 25534</strain>
    </source>
</reference>
<dbReference type="Proteomes" id="UP000254504">
    <property type="component" value="Chromosome"/>
</dbReference>
<reference evidence="1 3" key="2">
    <citation type="submission" date="2018-07" db="EMBL/GenBank/DDBJ databases">
        <title>Complete genome of the Arcobacter trophiarum type strain LMG 25534.</title>
        <authorList>
            <person name="Miller W.G."/>
            <person name="Yee E."/>
        </authorList>
    </citation>
    <scope>NUCLEOTIDE SEQUENCE [LARGE SCALE GENOMIC DNA]</scope>
    <source>
        <strain evidence="1 3">LMG 25534</strain>
    </source>
</reference>
<dbReference type="Proteomes" id="UP000289132">
    <property type="component" value="Unassembled WGS sequence"/>
</dbReference>
<dbReference type="KEGG" id="atp:ATR_1869"/>
<protein>
    <submittedName>
        <fullName evidence="1">NADH:quinone oxidoreductase I, chain G-like protein</fullName>
    </submittedName>
</protein>
<sequence>MDLEKYDYILSVGTFFEDENLKNSLEKACKNEANFIFMHPIDKYILKELYKQFIKYEVGSEEAILALILYFFAKKDNSIKEYLENLDIGYLSAESSAGEDEFEDIFSIYEKASKKALILGDDLLNHKNIENILTLVKSIEKYTDFSIFFSSKELENSYKSSLEKNLEEPEDLESFNGTILYFSKNCSLNEKILASQTFLNIAKVKSGDMVSYKIENISYKKEIILDENLFGTIAITNKESNLYSFCKVALEKE</sequence>
<evidence type="ECO:0000313" key="3">
    <source>
        <dbReference type="Proteomes" id="UP000254504"/>
    </source>
</evidence>
<gene>
    <name evidence="1" type="ORF">ATR_1869</name>
    <name evidence="2" type="ORF">CRU87_08835</name>
</gene>
<dbReference type="EMBL" id="PDKD01000019">
    <property type="protein sequence ID" value="RXJ89599.1"/>
    <property type="molecule type" value="Genomic_DNA"/>
</dbReference>
<dbReference type="AlphaFoldDB" id="A0AAD0VMZ2"/>
<dbReference type="EMBL" id="CP031367">
    <property type="protein sequence ID" value="AXK49684.1"/>
    <property type="molecule type" value="Genomic_DNA"/>
</dbReference>
<dbReference type="RefSeq" id="WP_115429181.1">
    <property type="nucleotide sequence ID" value="NZ_CP031367.1"/>
</dbReference>
<name>A0AAD0VMZ2_9BACT</name>
<keyword evidence="4" id="KW-1185">Reference proteome</keyword>
<organism evidence="1 3">
    <name type="scientific">Aliarcobacter trophiarum LMG 25534</name>
    <dbReference type="NCBI Taxonomy" id="1032241"/>
    <lineage>
        <taxon>Bacteria</taxon>
        <taxon>Pseudomonadati</taxon>
        <taxon>Campylobacterota</taxon>
        <taxon>Epsilonproteobacteria</taxon>
        <taxon>Campylobacterales</taxon>
        <taxon>Arcobacteraceae</taxon>
        <taxon>Aliarcobacter</taxon>
    </lineage>
</organism>